<name>A0A1W6P2F3_9RHOB</name>
<dbReference type="OrthoDB" id="2293521at2"/>
<evidence type="ECO:0000313" key="4">
    <source>
        <dbReference type="Proteomes" id="UP000242447"/>
    </source>
</evidence>
<dbReference type="InterPro" id="IPR005545">
    <property type="entry name" value="YCII"/>
</dbReference>
<dbReference type="EMBL" id="CP019937">
    <property type="protein sequence ID" value="ARO15624.1"/>
    <property type="molecule type" value="Genomic_DNA"/>
</dbReference>
<gene>
    <name evidence="3" type="ORF">BVG79_02284</name>
</gene>
<dbReference type="Gene3D" id="3.30.70.1060">
    <property type="entry name" value="Dimeric alpha+beta barrel"/>
    <property type="match status" value="1"/>
</dbReference>
<reference evidence="3 4" key="1">
    <citation type="submission" date="2017-02" db="EMBL/GenBank/DDBJ databases">
        <title>Ketogulonicigenium robustum SPU B003 Genome sequencing and assembly.</title>
        <authorList>
            <person name="Li Y."/>
            <person name="Liu L."/>
            <person name="Wang C."/>
            <person name="Zhang M."/>
            <person name="Zhang T."/>
            <person name="Zhang Y."/>
        </authorList>
    </citation>
    <scope>NUCLEOTIDE SEQUENCE [LARGE SCALE GENOMIC DNA]</scope>
    <source>
        <strain evidence="3 4">SPU_B003</strain>
    </source>
</reference>
<keyword evidence="4" id="KW-1185">Reference proteome</keyword>
<evidence type="ECO:0000313" key="3">
    <source>
        <dbReference type="EMBL" id="ARO15624.1"/>
    </source>
</evidence>
<dbReference type="PANTHER" id="PTHR33606:SF3">
    <property type="entry name" value="PROTEIN YCII"/>
    <property type="match status" value="1"/>
</dbReference>
<accession>A0A1W6P2F3</accession>
<dbReference type="AlphaFoldDB" id="A0A1W6P2F3"/>
<sequence>MRFAIICRDKADSLEIRMSNREAHLAFLATGPVEQAGPFLDTDGKMVGSMLIVDFDTLADAQSWAAKDPYANAGLFETVYIDQWKKVIG</sequence>
<comment type="similarity">
    <text evidence="1">Belongs to the YciI family.</text>
</comment>
<dbReference type="RefSeq" id="WP_085786996.1">
    <property type="nucleotide sequence ID" value="NZ_CP019937.1"/>
</dbReference>
<protein>
    <recommendedName>
        <fullName evidence="2">YCII-related domain-containing protein</fullName>
    </recommendedName>
</protein>
<dbReference type="STRING" id="92947.BVG79_02284"/>
<dbReference type="KEGG" id="kro:BVG79_02284"/>
<dbReference type="PANTHER" id="PTHR33606">
    <property type="entry name" value="PROTEIN YCII"/>
    <property type="match status" value="1"/>
</dbReference>
<evidence type="ECO:0000259" key="2">
    <source>
        <dbReference type="Pfam" id="PF03795"/>
    </source>
</evidence>
<dbReference type="Proteomes" id="UP000242447">
    <property type="component" value="Chromosome"/>
</dbReference>
<dbReference type="Pfam" id="PF03795">
    <property type="entry name" value="YCII"/>
    <property type="match status" value="1"/>
</dbReference>
<dbReference type="InterPro" id="IPR011008">
    <property type="entry name" value="Dimeric_a/b-barrel"/>
</dbReference>
<dbReference type="InterPro" id="IPR051807">
    <property type="entry name" value="Sec-metab_biosynth-assoc"/>
</dbReference>
<dbReference type="SUPFAM" id="SSF54909">
    <property type="entry name" value="Dimeric alpha+beta barrel"/>
    <property type="match status" value="1"/>
</dbReference>
<organism evidence="3 4">
    <name type="scientific">Ketogulonicigenium robustum</name>
    <dbReference type="NCBI Taxonomy" id="92947"/>
    <lineage>
        <taxon>Bacteria</taxon>
        <taxon>Pseudomonadati</taxon>
        <taxon>Pseudomonadota</taxon>
        <taxon>Alphaproteobacteria</taxon>
        <taxon>Rhodobacterales</taxon>
        <taxon>Roseobacteraceae</taxon>
        <taxon>Ketogulonicigenium</taxon>
    </lineage>
</organism>
<evidence type="ECO:0000256" key="1">
    <source>
        <dbReference type="ARBA" id="ARBA00007689"/>
    </source>
</evidence>
<feature type="domain" description="YCII-related" evidence="2">
    <location>
        <begin position="1"/>
        <end position="85"/>
    </location>
</feature>
<proteinExistence type="inferred from homology"/>